<dbReference type="Proteomes" id="UP001195483">
    <property type="component" value="Unassembled WGS sequence"/>
</dbReference>
<accession>A0AAE0VWW7</accession>
<dbReference type="EMBL" id="JAEAOA010001195">
    <property type="protein sequence ID" value="KAK3592065.1"/>
    <property type="molecule type" value="Genomic_DNA"/>
</dbReference>
<reference evidence="1" key="1">
    <citation type="journal article" date="2021" name="Genome Biol. Evol.">
        <title>A High-Quality Reference Genome for a Parasitic Bivalve with Doubly Uniparental Inheritance (Bivalvia: Unionida).</title>
        <authorList>
            <person name="Smith C.H."/>
        </authorList>
    </citation>
    <scope>NUCLEOTIDE SEQUENCE</scope>
    <source>
        <strain evidence="1">CHS0354</strain>
    </source>
</reference>
<reference evidence="1" key="3">
    <citation type="submission" date="2023-05" db="EMBL/GenBank/DDBJ databases">
        <authorList>
            <person name="Smith C.H."/>
        </authorList>
    </citation>
    <scope>NUCLEOTIDE SEQUENCE</scope>
    <source>
        <strain evidence="1">CHS0354</strain>
        <tissue evidence="1">Mantle</tissue>
    </source>
</reference>
<sequence>MFQKNTIRTNKLADMAKKKRLNRNFLSVVEKAKWVREMEQNNLFGDDDTPASATAHITEVDLKDLGSDINAKILQSLHDPEGQAFSFESSFVGNSPPNKHNAHQPKEDTTDILSKHLLLSGKSNNPASARIFSSDEFQKNTARETRAVDVDAENNFETITSEMDNYATDCDYLEVHKSHKKYEFYLPHDECQDYSVISESGDSSDDRSFTKDTRLPNGHLCNRESVNRVNQNQPYTFAQDMGKIKNRRCSASMSLRKDRLDKQKHHSLYNAQVSREYNENIDISIDDLSKEDLLLMWKASELELSRRLERAIKDKCKLERKLAQLDVHTSTPV</sequence>
<keyword evidence="2" id="KW-1185">Reference proteome</keyword>
<reference evidence="1" key="2">
    <citation type="journal article" date="2021" name="Genome Biol. Evol.">
        <title>Developing a high-quality reference genome for a parasitic bivalve with doubly uniparental inheritance (Bivalvia: Unionida).</title>
        <authorList>
            <person name="Smith C.H."/>
        </authorList>
    </citation>
    <scope>NUCLEOTIDE SEQUENCE</scope>
    <source>
        <strain evidence="1">CHS0354</strain>
        <tissue evidence="1">Mantle</tissue>
    </source>
</reference>
<name>A0AAE0VWW7_9BIVA</name>
<evidence type="ECO:0000313" key="2">
    <source>
        <dbReference type="Proteomes" id="UP001195483"/>
    </source>
</evidence>
<comment type="caution">
    <text evidence="1">The sequence shown here is derived from an EMBL/GenBank/DDBJ whole genome shotgun (WGS) entry which is preliminary data.</text>
</comment>
<protein>
    <submittedName>
        <fullName evidence="1">Uncharacterized protein</fullName>
    </submittedName>
</protein>
<gene>
    <name evidence="1" type="ORF">CHS0354_019321</name>
</gene>
<evidence type="ECO:0000313" key="1">
    <source>
        <dbReference type="EMBL" id="KAK3592065.1"/>
    </source>
</evidence>
<dbReference type="AlphaFoldDB" id="A0AAE0VWW7"/>
<proteinExistence type="predicted"/>
<organism evidence="1 2">
    <name type="scientific">Potamilus streckersoni</name>
    <dbReference type="NCBI Taxonomy" id="2493646"/>
    <lineage>
        <taxon>Eukaryota</taxon>
        <taxon>Metazoa</taxon>
        <taxon>Spiralia</taxon>
        <taxon>Lophotrochozoa</taxon>
        <taxon>Mollusca</taxon>
        <taxon>Bivalvia</taxon>
        <taxon>Autobranchia</taxon>
        <taxon>Heteroconchia</taxon>
        <taxon>Palaeoheterodonta</taxon>
        <taxon>Unionida</taxon>
        <taxon>Unionoidea</taxon>
        <taxon>Unionidae</taxon>
        <taxon>Ambleminae</taxon>
        <taxon>Lampsilini</taxon>
        <taxon>Potamilus</taxon>
    </lineage>
</organism>